<organism evidence="4 5">
    <name type="scientific">Antrihabitans stalactiti</name>
    <dbReference type="NCBI Taxonomy" id="2584121"/>
    <lineage>
        <taxon>Bacteria</taxon>
        <taxon>Bacillati</taxon>
        <taxon>Actinomycetota</taxon>
        <taxon>Actinomycetes</taxon>
        <taxon>Mycobacteriales</taxon>
        <taxon>Nocardiaceae</taxon>
        <taxon>Antrihabitans</taxon>
    </lineage>
</organism>
<feature type="domain" description="TY-Chap C-terminal" evidence="3">
    <location>
        <begin position="281"/>
        <end position="368"/>
    </location>
</feature>
<feature type="domain" description="TY-Chap N-terminal" evidence="2">
    <location>
        <begin position="15"/>
        <end position="135"/>
    </location>
</feature>
<dbReference type="InterPro" id="IPR054343">
    <property type="entry name" value="TY-Chap_M"/>
</dbReference>
<sequence>MTNSDVDNFDREVQRAWIAFRDQLADRIAAMSDDDLLVVECGFEDADLSPCAQFFGWGGVVRCEVPSNPYLRKDRWLRDEDVATLLDLGFHQPNPGPLGSPAYFVDLDTSRADQLATLAVSALRDVWDVPHPSFLTVMVNAETVSEPAPFDPEHLRALIGRTLTAAGFDYVIDDDGDFNVYFGKLVMFVVISEDSPEIEMWAMFQHNGHDPDRTAELVAELKRDWQVPLFIMRKMIRAVAVMPAEPFESGQFIEELERFHQFMLSADDAFGRRRPSTRDSTFPPGLLAILDLDPDGLGLDPAVISLACNDSRQTVAEYVHICTEQVVAWRNSALAARQRGKVDDEHTFTHEADAWERTAESLSTALRLLTKPVHRHRQLELFSNPVEPTLFDEPL</sequence>
<dbReference type="InterPro" id="IPR054342">
    <property type="entry name" value="TY-Chap_C"/>
</dbReference>
<gene>
    <name evidence="4" type="ORF">FGL95_22755</name>
</gene>
<dbReference type="EMBL" id="VCQU01000008">
    <property type="protein sequence ID" value="NMN97863.1"/>
    <property type="molecule type" value="Genomic_DNA"/>
</dbReference>
<dbReference type="RefSeq" id="WP_169591126.1">
    <property type="nucleotide sequence ID" value="NZ_VCQU01000008.1"/>
</dbReference>
<evidence type="ECO:0000259" key="1">
    <source>
        <dbReference type="Pfam" id="PF22551"/>
    </source>
</evidence>
<proteinExistence type="predicted"/>
<dbReference type="Pfam" id="PF22551">
    <property type="entry name" value="TY-Chap1"/>
    <property type="match status" value="1"/>
</dbReference>
<dbReference type="InterPro" id="IPR054344">
    <property type="entry name" value="TY-Chap_N"/>
</dbReference>
<reference evidence="4 5" key="2">
    <citation type="submission" date="2020-06" db="EMBL/GenBank/DDBJ databases">
        <title>Antribacter stalactiti gen. nov., sp. nov., a new member of the family Nacardiaceae isolated from a cave.</title>
        <authorList>
            <person name="Kim I.S."/>
        </authorList>
    </citation>
    <scope>NUCLEOTIDE SEQUENCE [LARGE SCALE GENOMIC DNA]</scope>
    <source>
        <strain evidence="4 5">YC2-7</strain>
    </source>
</reference>
<feature type="domain" description="TY-Chap central" evidence="1">
    <location>
        <begin position="153"/>
        <end position="272"/>
    </location>
</feature>
<evidence type="ECO:0000313" key="4">
    <source>
        <dbReference type="EMBL" id="NMN97863.1"/>
    </source>
</evidence>
<dbReference type="Pfam" id="PF22554">
    <property type="entry name" value="Chap-C"/>
    <property type="match status" value="1"/>
</dbReference>
<name>A0A848KFU8_9NOCA</name>
<dbReference type="AlphaFoldDB" id="A0A848KFU8"/>
<comment type="caution">
    <text evidence="4">The sequence shown here is derived from an EMBL/GenBank/DDBJ whole genome shotgun (WGS) entry which is preliminary data.</text>
</comment>
<reference evidence="4 5" key="1">
    <citation type="submission" date="2019-05" db="EMBL/GenBank/DDBJ databases">
        <authorList>
            <person name="Lee S.D."/>
        </authorList>
    </citation>
    <scope>NUCLEOTIDE SEQUENCE [LARGE SCALE GENOMIC DNA]</scope>
    <source>
        <strain evidence="4 5">YC2-7</strain>
    </source>
</reference>
<evidence type="ECO:0000313" key="5">
    <source>
        <dbReference type="Proteomes" id="UP000535543"/>
    </source>
</evidence>
<dbReference type="Proteomes" id="UP000535543">
    <property type="component" value="Unassembled WGS sequence"/>
</dbReference>
<evidence type="ECO:0000259" key="3">
    <source>
        <dbReference type="Pfam" id="PF22554"/>
    </source>
</evidence>
<dbReference type="Pfam" id="PF22552">
    <property type="entry name" value="TY-Chap3"/>
    <property type="match status" value="1"/>
</dbReference>
<evidence type="ECO:0000259" key="2">
    <source>
        <dbReference type="Pfam" id="PF22552"/>
    </source>
</evidence>
<protein>
    <submittedName>
        <fullName evidence="4">Uncharacterized protein</fullName>
    </submittedName>
</protein>
<accession>A0A848KFU8</accession>
<keyword evidence="5" id="KW-1185">Reference proteome</keyword>